<reference evidence="1" key="1">
    <citation type="submission" date="2014-09" db="EMBL/GenBank/DDBJ databases">
        <authorList>
            <person name="Magalhaes I.L.F."/>
            <person name="Oliveira U."/>
            <person name="Santos F.R."/>
            <person name="Vidigal T.H.D.A."/>
            <person name="Brescovit A.D."/>
            <person name="Santos A.J."/>
        </authorList>
    </citation>
    <scope>NUCLEOTIDE SEQUENCE</scope>
    <source>
        <tissue evidence="1">Shoot tissue taken approximately 20 cm above the soil surface</tissue>
    </source>
</reference>
<name>A0A0A9BZS6_ARUDO</name>
<reference evidence="1" key="2">
    <citation type="journal article" date="2015" name="Data Brief">
        <title>Shoot transcriptome of the giant reed, Arundo donax.</title>
        <authorList>
            <person name="Barrero R.A."/>
            <person name="Guerrero F.D."/>
            <person name="Moolhuijzen P."/>
            <person name="Goolsby J.A."/>
            <person name="Tidwell J."/>
            <person name="Bellgard S.E."/>
            <person name="Bellgard M.I."/>
        </authorList>
    </citation>
    <scope>NUCLEOTIDE SEQUENCE</scope>
    <source>
        <tissue evidence="1">Shoot tissue taken approximately 20 cm above the soil surface</tissue>
    </source>
</reference>
<dbReference type="AlphaFoldDB" id="A0A0A9BZS6"/>
<sequence length="33" mass="3822">MKHFHLKLIFDISRKKTKGISSQHGLCGRLIVE</sequence>
<dbReference type="EMBL" id="GBRH01230192">
    <property type="protein sequence ID" value="JAD67703.1"/>
    <property type="molecule type" value="Transcribed_RNA"/>
</dbReference>
<organism evidence="1">
    <name type="scientific">Arundo donax</name>
    <name type="common">Giant reed</name>
    <name type="synonym">Donax arundinaceus</name>
    <dbReference type="NCBI Taxonomy" id="35708"/>
    <lineage>
        <taxon>Eukaryota</taxon>
        <taxon>Viridiplantae</taxon>
        <taxon>Streptophyta</taxon>
        <taxon>Embryophyta</taxon>
        <taxon>Tracheophyta</taxon>
        <taxon>Spermatophyta</taxon>
        <taxon>Magnoliopsida</taxon>
        <taxon>Liliopsida</taxon>
        <taxon>Poales</taxon>
        <taxon>Poaceae</taxon>
        <taxon>PACMAD clade</taxon>
        <taxon>Arundinoideae</taxon>
        <taxon>Arundineae</taxon>
        <taxon>Arundo</taxon>
    </lineage>
</organism>
<protein>
    <submittedName>
        <fullName evidence="1">Uncharacterized protein</fullName>
    </submittedName>
</protein>
<accession>A0A0A9BZS6</accession>
<evidence type="ECO:0000313" key="1">
    <source>
        <dbReference type="EMBL" id="JAD67703.1"/>
    </source>
</evidence>
<proteinExistence type="predicted"/>